<feature type="domain" description="NAD-dependent epimerase/dehydratase" evidence="1">
    <location>
        <begin position="3"/>
        <end position="220"/>
    </location>
</feature>
<dbReference type="AlphaFoldDB" id="A0A1M2VTH4"/>
<dbReference type="EMBL" id="MNAD01000708">
    <property type="protein sequence ID" value="OJT10911.1"/>
    <property type="molecule type" value="Genomic_DNA"/>
</dbReference>
<gene>
    <name evidence="2" type="ORF">TRAPUB_12567</name>
</gene>
<name>A0A1M2VTH4_TRAPU</name>
<dbReference type="SUPFAM" id="SSF51735">
    <property type="entry name" value="NAD(P)-binding Rossmann-fold domains"/>
    <property type="match status" value="1"/>
</dbReference>
<reference evidence="2 3" key="1">
    <citation type="submission" date="2016-10" db="EMBL/GenBank/DDBJ databases">
        <title>Genome sequence of the basidiomycete white-rot fungus Trametes pubescens.</title>
        <authorList>
            <person name="Makela M.R."/>
            <person name="Granchi Z."/>
            <person name="Peng M."/>
            <person name="De Vries R.P."/>
            <person name="Grigoriev I."/>
            <person name="Riley R."/>
            <person name="Hilden K."/>
        </authorList>
    </citation>
    <scope>NUCLEOTIDE SEQUENCE [LARGE SCALE GENOMIC DNA]</scope>
    <source>
        <strain evidence="2 3">FBCC735</strain>
    </source>
</reference>
<dbReference type="InterPro" id="IPR051783">
    <property type="entry name" value="NAD(P)-dependent_oxidoreduct"/>
</dbReference>
<dbReference type="Gene3D" id="3.40.50.720">
    <property type="entry name" value="NAD(P)-binding Rossmann-like Domain"/>
    <property type="match status" value="1"/>
</dbReference>
<evidence type="ECO:0000313" key="2">
    <source>
        <dbReference type="EMBL" id="OJT10911.1"/>
    </source>
</evidence>
<dbReference type="InterPro" id="IPR036291">
    <property type="entry name" value="NAD(P)-bd_dom_sf"/>
</dbReference>
<protein>
    <recommendedName>
        <fullName evidence="1">NAD-dependent epimerase/dehydratase domain-containing protein</fullName>
    </recommendedName>
</protein>
<keyword evidence="3" id="KW-1185">Reference proteome</keyword>
<dbReference type="PANTHER" id="PTHR48079:SF3">
    <property type="entry name" value="NAD-DEPENDENT EPIMERASE_DEHYDRATASE DOMAIN-CONTAINING PROTEIN"/>
    <property type="match status" value="1"/>
</dbReference>
<sequence length="304" mass="32777">MKVLILGATGFIGLPIAQAFVRAGHIVYGQTRSAAKAKQLAAEEIIPIVADVADTTAYLPIGATLDAIIDAVGGSDIKDTSDLLLRATAAAVQAHRPALAPKLTYIWTSGTWIHGDNRTEVVSDSTAPDTERAPALTSWRAAQEQRVITSTEVNGLVIRPSLLYGRSGSLFARFFARAASKGVVAWPGTPGGRLATIHTDDLAELYVLATEKAAISKGQIFDGTNDVTESTDLFLQRLVEVSGAKAPYQYFEPANLFDRALTTTTIIRPYLGRALLGWRPRKAGLIDHLELYYKAWQATQENLS</sequence>
<dbReference type="InterPro" id="IPR001509">
    <property type="entry name" value="Epimerase_deHydtase"/>
</dbReference>
<evidence type="ECO:0000313" key="3">
    <source>
        <dbReference type="Proteomes" id="UP000184267"/>
    </source>
</evidence>
<evidence type="ECO:0000259" key="1">
    <source>
        <dbReference type="Pfam" id="PF01370"/>
    </source>
</evidence>
<dbReference type="OrthoDB" id="10000533at2759"/>
<comment type="caution">
    <text evidence="2">The sequence shown here is derived from an EMBL/GenBank/DDBJ whole genome shotgun (WGS) entry which is preliminary data.</text>
</comment>
<dbReference type="Proteomes" id="UP000184267">
    <property type="component" value="Unassembled WGS sequence"/>
</dbReference>
<organism evidence="2 3">
    <name type="scientific">Trametes pubescens</name>
    <name type="common">White-rot fungus</name>
    <dbReference type="NCBI Taxonomy" id="154538"/>
    <lineage>
        <taxon>Eukaryota</taxon>
        <taxon>Fungi</taxon>
        <taxon>Dikarya</taxon>
        <taxon>Basidiomycota</taxon>
        <taxon>Agaricomycotina</taxon>
        <taxon>Agaricomycetes</taxon>
        <taxon>Polyporales</taxon>
        <taxon>Polyporaceae</taxon>
        <taxon>Trametes</taxon>
    </lineage>
</organism>
<proteinExistence type="predicted"/>
<dbReference type="STRING" id="154538.A0A1M2VTH4"/>
<dbReference type="OMA" id="AWRPAHE"/>
<dbReference type="GO" id="GO:0005737">
    <property type="term" value="C:cytoplasm"/>
    <property type="evidence" value="ECO:0007669"/>
    <property type="project" value="TreeGrafter"/>
</dbReference>
<dbReference type="PANTHER" id="PTHR48079">
    <property type="entry name" value="PROTEIN YEEZ"/>
    <property type="match status" value="1"/>
</dbReference>
<dbReference type="Pfam" id="PF01370">
    <property type="entry name" value="Epimerase"/>
    <property type="match status" value="1"/>
</dbReference>
<dbReference type="GO" id="GO:0004029">
    <property type="term" value="F:aldehyde dehydrogenase (NAD+) activity"/>
    <property type="evidence" value="ECO:0007669"/>
    <property type="project" value="TreeGrafter"/>
</dbReference>
<accession>A0A1M2VTH4</accession>